<protein>
    <submittedName>
        <fullName evidence="1">Uncharacterized protein</fullName>
    </submittedName>
</protein>
<comment type="caution">
    <text evidence="1">The sequence shown here is derived from an EMBL/GenBank/DDBJ whole genome shotgun (WGS) entry which is preliminary data.</text>
</comment>
<dbReference type="EMBL" id="FXUA01000002">
    <property type="protein sequence ID" value="SMP11739.1"/>
    <property type="molecule type" value="Genomic_DNA"/>
</dbReference>
<keyword evidence="2" id="KW-1185">Reference proteome</keyword>
<evidence type="ECO:0000313" key="1">
    <source>
        <dbReference type="EMBL" id="SMP11739.1"/>
    </source>
</evidence>
<gene>
    <name evidence="1" type="ORF">SAMN06265367_10253</name>
</gene>
<reference evidence="1 2" key="1">
    <citation type="submission" date="2017-05" db="EMBL/GenBank/DDBJ databases">
        <authorList>
            <person name="Varghese N."/>
            <person name="Submissions S."/>
        </authorList>
    </citation>
    <scope>NUCLEOTIDE SEQUENCE [LARGE SCALE GENOMIC DNA]</scope>
    <source>
        <strain evidence="1 2">DSM 15360</strain>
    </source>
</reference>
<evidence type="ECO:0000313" key="2">
    <source>
        <dbReference type="Proteomes" id="UP001157915"/>
    </source>
</evidence>
<organism evidence="1 2">
    <name type="scientific">Algoriphagus winogradskyi</name>
    <dbReference type="NCBI Taxonomy" id="237017"/>
    <lineage>
        <taxon>Bacteria</taxon>
        <taxon>Pseudomonadati</taxon>
        <taxon>Bacteroidota</taxon>
        <taxon>Cytophagia</taxon>
        <taxon>Cytophagales</taxon>
        <taxon>Cyclobacteriaceae</taxon>
        <taxon>Algoriphagus</taxon>
    </lineage>
</organism>
<sequence length="67" mass="7962">MILVLGYPKLILKKIKLFSVYFLSNSSIRCLMIQLKNIILNSLNNYQYCNWLLFNQYKALMNPCLKN</sequence>
<dbReference type="Proteomes" id="UP001157915">
    <property type="component" value="Unassembled WGS sequence"/>
</dbReference>
<proteinExistence type="predicted"/>
<accession>A0ABY1NKG6</accession>
<name>A0ABY1NKG6_9BACT</name>